<dbReference type="Proteomes" id="UP000078162">
    <property type="component" value="Chromosome"/>
</dbReference>
<accession>A0A1A9HY16</accession>
<sequence>MLSLITCYLQGSSIFCGEHPSVVESPFSVRILPVVGMEFKDDGNAVPYSFYYPYDYGYYYPDTYGFTKSTIPDRECYMRFEDGTIFYECD</sequence>
<dbReference type="EMBL" id="CP014639">
    <property type="protein sequence ID" value="ANH78816.1"/>
    <property type="molecule type" value="Genomic_DNA"/>
</dbReference>
<gene>
    <name evidence="1" type="ORF">Cs308_0646</name>
</gene>
<dbReference type="PATRIC" id="fig|1806891.3.peg.635"/>
<evidence type="ECO:0000313" key="2">
    <source>
        <dbReference type="Proteomes" id="UP000078162"/>
    </source>
</evidence>
<evidence type="ECO:0000313" key="1">
    <source>
        <dbReference type="EMBL" id="ANH78816.1"/>
    </source>
</evidence>
<organism evidence="1 2">
    <name type="scientific">Candidatus Chlamydia sanziniae</name>
    <dbReference type="NCBI Taxonomy" id="1806891"/>
    <lineage>
        <taxon>Bacteria</taxon>
        <taxon>Pseudomonadati</taxon>
        <taxon>Chlamydiota</taxon>
        <taxon>Chlamydiia</taxon>
        <taxon>Chlamydiales</taxon>
        <taxon>Chlamydiaceae</taxon>
        <taxon>Chlamydia/Chlamydophila group</taxon>
        <taxon>Chlamydia</taxon>
    </lineage>
</organism>
<dbReference type="AlphaFoldDB" id="A0A1A9HY16"/>
<dbReference type="STRING" id="1806891.Cs308_0646"/>
<dbReference type="KEGG" id="csaz:Cs308_0646"/>
<name>A0A1A9HY16_9CHLA</name>
<protein>
    <submittedName>
        <fullName evidence="1">Uncharacterized protein</fullName>
    </submittedName>
</protein>
<proteinExistence type="predicted"/>
<reference evidence="1 2" key="1">
    <citation type="submission" date="2016-03" db="EMBL/GenBank/DDBJ databases">
        <title>Culture-independent genomics supports pathogen discovery for uncultivable bacteria within the genus Chlamydia.</title>
        <authorList>
            <person name="Taylor-Brown A."/>
            <person name="Bachmann N.L."/>
            <person name="Borel N."/>
            <person name="Polkinghorne A."/>
        </authorList>
    </citation>
    <scope>NUCLEOTIDE SEQUENCE [LARGE SCALE GENOMIC DNA]</scope>
    <source>
        <strain evidence="1 2">2742-308</strain>
    </source>
</reference>
<keyword evidence="2" id="KW-1185">Reference proteome</keyword>